<organism evidence="2">
    <name type="scientific">marine metagenome</name>
    <dbReference type="NCBI Taxonomy" id="408172"/>
    <lineage>
        <taxon>unclassified sequences</taxon>
        <taxon>metagenomes</taxon>
        <taxon>ecological metagenomes</taxon>
    </lineage>
</organism>
<protein>
    <recommendedName>
        <fullName evidence="1">Actinobacteria/chloroflexi VLRF1 release factor domain-containing protein</fullName>
    </recommendedName>
</protein>
<name>A0A382FIB3_9ZZZZ</name>
<feature type="domain" description="Actinobacteria/chloroflexi VLRF1 release factor" evidence="1">
    <location>
        <begin position="149"/>
        <end position="273"/>
    </location>
</feature>
<dbReference type="Gene3D" id="3.30.420.60">
    <property type="entry name" value="eRF1 domain 2"/>
    <property type="match status" value="1"/>
</dbReference>
<evidence type="ECO:0000313" key="2">
    <source>
        <dbReference type="EMBL" id="SVB62846.1"/>
    </source>
</evidence>
<evidence type="ECO:0000259" key="1">
    <source>
        <dbReference type="Pfam" id="PF18859"/>
    </source>
</evidence>
<dbReference type="InterPro" id="IPR042226">
    <property type="entry name" value="eFR1_2_sf"/>
</dbReference>
<feature type="non-terminal residue" evidence="2">
    <location>
        <position position="1"/>
    </location>
</feature>
<proteinExistence type="predicted"/>
<dbReference type="EMBL" id="UINC01050181">
    <property type="protein sequence ID" value="SVB62846.1"/>
    <property type="molecule type" value="Genomic_DNA"/>
</dbReference>
<dbReference type="SUPFAM" id="SSF53137">
    <property type="entry name" value="Translational machinery components"/>
    <property type="match status" value="1"/>
</dbReference>
<dbReference type="AlphaFoldDB" id="A0A382FIB3"/>
<reference evidence="2" key="1">
    <citation type="submission" date="2018-05" db="EMBL/GenBank/DDBJ databases">
        <authorList>
            <person name="Lanie J.A."/>
            <person name="Ng W.-L."/>
            <person name="Kazmierczak K.M."/>
            <person name="Andrzejewski T.M."/>
            <person name="Davidsen T.M."/>
            <person name="Wayne K.J."/>
            <person name="Tettelin H."/>
            <person name="Glass J.I."/>
            <person name="Rusch D."/>
            <person name="Podicherti R."/>
            <person name="Tsui H.-C.T."/>
            <person name="Winkler M.E."/>
        </authorList>
    </citation>
    <scope>NUCLEOTIDE SEQUENCE</scope>
</reference>
<gene>
    <name evidence="2" type="ORF">METZ01_LOCUS215700</name>
</gene>
<sequence>VYSAKQDSRTGESYTRGQIAFILRYKALIMTQSDAQTIKPESGRTLDKTNLERLLAARAPGPDGSASTLYLKPGEGLEFLESLGSPGRDWRERLIRLNGSIRDSGTGLAALRSGDRCLVVAPPFPLPESRLVSSWDPSALLLQLMAEYTLGVVLLRLGRSSVAIYRGERLLSSKTDARYVKGKHHAGGTSQLRFQRIREGQMRKMYDKTCATVHRQFAPYAGKFDYIFLGGERFTLNGFLKVCPYMEQFRSITLGRRLNIRDPKRDTLDEVGGMLHESRVYQFQW</sequence>
<dbReference type="Pfam" id="PF18859">
    <property type="entry name" value="acVLRF1"/>
    <property type="match status" value="1"/>
</dbReference>
<dbReference type="InterPro" id="IPR040783">
    <property type="entry name" value="VLRF1"/>
</dbReference>
<accession>A0A382FIB3</accession>